<accession>E7RTY2</accession>
<sequence length="53" mass="6179">MIPSSEESEGHQRQQQRPEQPGLTAVDWLLAQKSLENRSRAEIDEALCEERDW</sequence>
<gene>
    <name evidence="2" type="ORF">HMPREF0551_0401</name>
</gene>
<reference evidence="2 3" key="1">
    <citation type="submission" date="2010-12" db="EMBL/GenBank/DDBJ databases">
        <authorList>
            <person name="Muzny D."/>
            <person name="Qin X."/>
            <person name="Deng J."/>
            <person name="Jiang H."/>
            <person name="Liu Y."/>
            <person name="Qu J."/>
            <person name="Song X.-Z."/>
            <person name="Zhang L."/>
            <person name="Thornton R."/>
            <person name="Coyle M."/>
            <person name="Francisco L."/>
            <person name="Jackson L."/>
            <person name="Javaid M."/>
            <person name="Korchina V."/>
            <person name="Kovar C."/>
            <person name="Mata R."/>
            <person name="Mathew T."/>
            <person name="Ngo R."/>
            <person name="Nguyen L."/>
            <person name="Nguyen N."/>
            <person name="Okwuonu G."/>
            <person name="Ongeri F."/>
            <person name="Pham C."/>
            <person name="Simmons D."/>
            <person name="Wilczek-Boney K."/>
            <person name="Hale W."/>
            <person name="Jakkamsetti A."/>
            <person name="Pham P."/>
            <person name="Ruth R."/>
            <person name="San Lucas F."/>
            <person name="Warren J."/>
            <person name="Zhang J."/>
            <person name="Zhao Z."/>
            <person name="Zhou C."/>
            <person name="Zhu D."/>
            <person name="Lee S."/>
            <person name="Bess C."/>
            <person name="Blankenburg K."/>
            <person name="Forbes L."/>
            <person name="Fu Q."/>
            <person name="Gubbala S."/>
            <person name="Hirani K."/>
            <person name="Jayaseelan J.C."/>
            <person name="Lara F."/>
            <person name="Munidasa M."/>
            <person name="Palculict T."/>
            <person name="Patil S."/>
            <person name="Pu L.-L."/>
            <person name="Saada N."/>
            <person name="Tang L."/>
            <person name="Weissenberger G."/>
            <person name="Zhu Y."/>
            <person name="Hemphill L."/>
            <person name="Shang Y."/>
            <person name="Youmans B."/>
            <person name="Ayvaz T."/>
            <person name="Ross M."/>
            <person name="Santibanez J."/>
            <person name="Aqrawi P."/>
            <person name="Gross S."/>
            <person name="Joshi V."/>
            <person name="Fowler G."/>
            <person name="Nazareth L."/>
            <person name="Reid J."/>
            <person name="Worley K."/>
            <person name="Petrosino J."/>
            <person name="Highlander S."/>
            <person name="Gibbs R."/>
        </authorList>
    </citation>
    <scope>NUCLEOTIDE SEQUENCE [LARGE SCALE GENOMIC DNA]</scope>
    <source>
        <strain evidence="2 3">ATCC 51599</strain>
    </source>
</reference>
<dbReference type="AlphaFoldDB" id="E7RTY2"/>
<dbReference type="STRING" id="887898.HMPREF0551_0401"/>
<evidence type="ECO:0000256" key="1">
    <source>
        <dbReference type="SAM" id="MobiDB-lite"/>
    </source>
</evidence>
<protein>
    <submittedName>
        <fullName evidence="2">Uncharacterized protein</fullName>
    </submittedName>
</protein>
<feature type="region of interest" description="Disordered" evidence="1">
    <location>
        <begin position="1"/>
        <end position="24"/>
    </location>
</feature>
<proteinExistence type="predicted"/>
<comment type="caution">
    <text evidence="2">The sequence shown here is derived from an EMBL/GenBank/DDBJ whole genome shotgun (WGS) entry which is preliminary data.</text>
</comment>
<evidence type="ECO:0000313" key="3">
    <source>
        <dbReference type="Proteomes" id="UP000011021"/>
    </source>
</evidence>
<name>E7RTY2_9BURK</name>
<organism evidence="2 3">
    <name type="scientific">Lautropia mirabilis ATCC 51599</name>
    <dbReference type="NCBI Taxonomy" id="887898"/>
    <lineage>
        <taxon>Bacteria</taxon>
        <taxon>Pseudomonadati</taxon>
        <taxon>Pseudomonadota</taxon>
        <taxon>Betaproteobacteria</taxon>
        <taxon>Burkholderiales</taxon>
        <taxon>Burkholderiaceae</taxon>
        <taxon>Lautropia</taxon>
    </lineage>
</organism>
<evidence type="ECO:0000313" key="2">
    <source>
        <dbReference type="EMBL" id="EFV96218.1"/>
    </source>
</evidence>
<dbReference type="HOGENOM" id="CLU_3062942_0_0_4"/>
<keyword evidence="3" id="KW-1185">Reference proteome</keyword>
<dbReference type="Proteomes" id="UP000011021">
    <property type="component" value="Unassembled WGS sequence"/>
</dbReference>
<dbReference type="EMBL" id="AEQP01000001">
    <property type="protein sequence ID" value="EFV96218.1"/>
    <property type="molecule type" value="Genomic_DNA"/>
</dbReference>